<sequence length="375" mass="40156">MKKTILMLLTVVAAGLLAACQKAPSTSAVYQHTTAVLAQSDQVWREVQTATATQTASASLGSETAQAASQLSPWVTDAGKFYHGAAQSQTTYQAVKAGVSKVKNPNPKIKTKWATVKQINRTLKTLGATKQITSRNDLVYIKEADGSIAQSPVGYLIQGDALYAVQMAYTTGETGGVINRGNKFTRKMAYASDQVVKPAAISGTWQTKAGQTAVVKNGQLFAAQNGAYTRGQIENLGQYSTKTLYTKIAYQLRQTQLSKAQVKLSHQSLASGDVYNNLYVFLTPTKMVAVNAAGQAVLYTKQKANQTSLPSAVFTIFSQLDKRSSSTLAGSLRPQGEHQYLVGLTVNLHFITQNYAGGVNGTEPVTISKGKINVN</sequence>
<protein>
    <recommendedName>
        <fullName evidence="4">Lipoprotein</fullName>
    </recommendedName>
</protein>
<gene>
    <name evidence="2" type="ORF">ACFQ41_10080</name>
</gene>
<name>A0ABW4BHE7_9LACO</name>
<reference evidence="3" key="1">
    <citation type="journal article" date="2019" name="Int. J. Syst. Evol. Microbiol.">
        <title>The Global Catalogue of Microorganisms (GCM) 10K type strain sequencing project: providing services to taxonomists for standard genome sequencing and annotation.</title>
        <authorList>
            <consortium name="The Broad Institute Genomics Platform"/>
            <consortium name="The Broad Institute Genome Sequencing Center for Infectious Disease"/>
            <person name="Wu L."/>
            <person name="Ma J."/>
        </authorList>
    </citation>
    <scope>NUCLEOTIDE SEQUENCE [LARGE SCALE GENOMIC DNA]</scope>
    <source>
        <strain evidence="3">CCM 9110</strain>
    </source>
</reference>
<dbReference type="PROSITE" id="PS51257">
    <property type="entry name" value="PROKAR_LIPOPROTEIN"/>
    <property type="match status" value="1"/>
</dbReference>
<organism evidence="2 3">
    <name type="scientific">Lacticaseibacillus suilingensis</name>
    <dbReference type="NCBI Taxonomy" id="2799577"/>
    <lineage>
        <taxon>Bacteria</taxon>
        <taxon>Bacillati</taxon>
        <taxon>Bacillota</taxon>
        <taxon>Bacilli</taxon>
        <taxon>Lactobacillales</taxon>
        <taxon>Lactobacillaceae</taxon>
        <taxon>Lacticaseibacillus</taxon>
    </lineage>
</organism>
<evidence type="ECO:0000313" key="3">
    <source>
        <dbReference type="Proteomes" id="UP001597199"/>
    </source>
</evidence>
<proteinExistence type="predicted"/>
<evidence type="ECO:0000256" key="1">
    <source>
        <dbReference type="SAM" id="SignalP"/>
    </source>
</evidence>
<feature type="signal peptide" evidence="1">
    <location>
        <begin position="1"/>
        <end position="18"/>
    </location>
</feature>
<dbReference type="EMBL" id="JBHTOA010000035">
    <property type="protein sequence ID" value="MFD1399654.1"/>
    <property type="molecule type" value="Genomic_DNA"/>
</dbReference>
<evidence type="ECO:0008006" key="4">
    <source>
        <dbReference type="Google" id="ProtNLM"/>
    </source>
</evidence>
<accession>A0ABW4BHE7</accession>
<keyword evidence="3" id="KW-1185">Reference proteome</keyword>
<comment type="caution">
    <text evidence="2">The sequence shown here is derived from an EMBL/GenBank/DDBJ whole genome shotgun (WGS) entry which is preliminary data.</text>
</comment>
<feature type="chain" id="PRO_5045575925" description="Lipoprotein" evidence="1">
    <location>
        <begin position="19"/>
        <end position="375"/>
    </location>
</feature>
<keyword evidence="1" id="KW-0732">Signal</keyword>
<evidence type="ECO:0000313" key="2">
    <source>
        <dbReference type="EMBL" id="MFD1399654.1"/>
    </source>
</evidence>
<dbReference type="Proteomes" id="UP001597199">
    <property type="component" value="Unassembled WGS sequence"/>
</dbReference>
<dbReference type="RefSeq" id="WP_204119336.1">
    <property type="nucleotide sequence ID" value="NZ_BOLV01000014.1"/>
</dbReference>